<dbReference type="InterPro" id="IPR028939">
    <property type="entry name" value="P5C_Rdtase_cat_N"/>
</dbReference>
<comment type="similarity">
    <text evidence="1 4">Belongs to the pyrroline-5-carboxylate reductase family.</text>
</comment>
<organism evidence="9 10">
    <name type="scientific">PS1 clade bacterium</name>
    <dbReference type="NCBI Taxonomy" id="2175152"/>
    <lineage>
        <taxon>Bacteria</taxon>
        <taxon>Pseudomonadati</taxon>
        <taxon>Pseudomonadota</taxon>
        <taxon>Alphaproteobacteria</taxon>
        <taxon>PS1 clade</taxon>
    </lineage>
</organism>
<evidence type="ECO:0000256" key="3">
    <source>
        <dbReference type="ARBA" id="ARBA00023002"/>
    </source>
</evidence>
<comment type="catalytic activity">
    <reaction evidence="4">
        <text>L-proline + NADP(+) = (S)-1-pyrroline-5-carboxylate + NADPH + 2 H(+)</text>
        <dbReference type="Rhea" id="RHEA:14109"/>
        <dbReference type="ChEBI" id="CHEBI:15378"/>
        <dbReference type="ChEBI" id="CHEBI:17388"/>
        <dbReference type="ChEBI" id="CHEBI:57783"/>
        <dbReference type="ChEBI" id="CHEBI:58349"/>
        <dbReference type="ChEBI" id="CHEBI:60039"/>
        <dbReference type="EC" id="1.5.1.2"/>
    </reaction>
</comment>
<dbReference type="EMBL" id="QOQD01000004">
    <property type="protein sequence ID" value="RCL73878.1"/>
    <property type="molecule type" value="Genomic_DNA"/>
</dbReference>
<evidence type="ECO:0000256" key="6">
    <source>
        <dbReference type="PIRSR" id="PIRSR000193-1"/>
    </source>
</evidence>
<comment type="subcellular location">
    <subcellularLocation>
        <location evidence="4">Cytoplasm</location>
    </subcellularLocation>
</comment>
<sequence length="273" mass="30038">MSLKSVNKLTILGFGRMGKAMVSGWLDNDLQSDSINIIDPNINNEDVLVKKNGLQILEIDDADLSDGIIILSIKPQATNNVLEILKNKVTSNTLIISIIAGYSISDIREYIGFEPKVIRVMPNTPAAVGMGMSVLFTNDKLTMQLESVIEELFNSIGRVYWIKEEPLMHIVTAISGSGPAYYYYFTECLSKIATENGLDEQFAEILVKQTLLGSSSLMDYSHENTLSKLRKDVTSPGGTTEAALKVLMDDDKLYTLLSDAISDAIKKSKSLSQ</sequence>
<protein>
    <recommendedName>
        <fullName evidence="4 5">Pyrroline-5-carboxylate reductase</fullName>
        <shortName evidence="4">P5C reductase</shortName>
        <shortName evidence="4">P5CR</shortName>
        <ecNumber evidence="4 5">1.5.1.2</ecNumber>
    </recommendedName>
    <alternativeName>
        <fullName evidence="4">PCA reductase</fullName>
    </alternativeName>
</protein>
<dbReference type="GO" id="GO:0005737">
    <property type="term" value="C:cytoplasm"/>
    <property type="evidence" value="ECO:0007669"/>
    <property type="project" value="UniProtKB-SubCell"/>
</dbReference>
<proteinExistence type="inferred from homology"/>
<evidence type="ECO:0000256" key="2">
    <source>
        <dbReference type="ARBA" id="ARBA00022857"/>
    </source>
</evidence>
<dbReference type="SUPFAM" id="SSF51735">
    <property type="entry name" value="NAD(P)-binding Rossmann-fold domains"/>
    <property type="match status" value="1"/>
</dbReference>
<evidence type="ECO:0000259" key="8">
    <source>
        <dbReference type="Pfam" id="PF14748"/>
    </source>
</evidence>
<evidence type="ECO:0000313" key="9">
    <source>
        <dbReference type="EMBL" id="RCL73878.1"/>
    </source>
</evidence>
<comment type="pathway">
    <text evidence="4">Amino-acid biosynthesis; L-proline biosynthesis; L-proline from L-glutamate 5-semialdehyde: step 1/1.</text>
</comment>
<feature type="domain" description="Pyrroline-5-carboxylate reductase dimerisation" evidence="8">
    <location>
        <begin position="165"/>
        <end position="271"/>
    </location>
</feature>
<evidence type="ECO:0000259" key="7">
    <source>
        <dbReference type="Pfam" id="PF03807"/>
    </source>
</evidence>
<dbReference type="NCBIfam" id="TIGR00112">
    <property type="entry name" value="proC"/>
    <property type="match status" value="1"/>
</dbReference>
<dbReference type="Proteomes" id="UP000253570">
    <property type="component" value="Unassembled WGS sequence"/>
</dbReference>
<dbReference type="InterPro" id="IPR029036">
    <property type="entry name" value="P5CR_dimer"/>
</dbReference>
<dbReference type="GO" id="GO:0004735">
    <property type="term" value="F:pyrroline-5-carboxylate reductase activity"/>
    <property type="evidence" value="ECO:0007669"/>
    <property type="project" value="UniProtKB-UniRule"/>
</dbReference>
<dbReference type="SUPFAM" id="SSF48179">
    <property type="entry name" value="6-phosphogluconate dehydrogenase C-terminal domain-like"/>
    <property type="match status" value="1"/>
</dbReference>
<feature type="binding site" evidence="6">
    <location>
        <begin position="12"/>
        <end position="17"/>
    </location>
    <ligand>
        <name>NADP(+)</name>
        <dbReference type="ChEBI" id="CHEBI:58349"/>
    </ligand>
</feature>
<evidence type="ECO:0000256" key="4">
    <source>
        <dbReference type="HAMAP-Rule" id="MF_01925"/>
    </source>
</evidence>
<dbReference type="InterPro" id="IPR000304">
    <property type="entry name" value="Pyrroline-COOH_reductase"/>
</dbReference>
<comment type="catalytic activity">
    <reaction evidence="4">
        <text>L-proline + NAD(+) = (S)-1-pyrroline-5-carboxylate + NADH + 2 H(+)</text>
        <dbReference type="Rhea" id="RHEA:14105"/>
        <dbReference type="ChEBI" id="CHEBI:15378"/>
        <dbReference type="ChEBI" id="CHEBI:17388"/>
        <dbReference type="ChEBI" id="CHEBI:57540"/>
        <dbReference type="ChEBI" id="CHEBI:57945"/>
        <dbReference type="ChEBI" id="CHEBI:60039"/>
        <dbReference type="EC" id="1.5.1.2"/>
    </reaction>
</comment>
<dbReference type="GO" id="GO:0055129">
    <property type="term" value="P:L-proline biosynthetic process"/>
    <property type="evidence" value="ECO:0007669"/>
    <property type="project" value="UniProtKB-UniRule"/>
</dbReference>
<keyword evidence="4" id="KW-0028">Amino-acid biosynthesis</keyword>
<dbReference type="AlphaFoldDB" id="A0A368DPV7"/>
<dbReference type="EC" id="1.5.1.2" evidence="4 5"/>
<name>A0A368DPV7_9PROT</name>
<dbReference type="Gene3D" id="3.40.50.720">
    <property type="entry name" value="NAD(P)-binding Rossmann-like Domain"/>
    <property type="match status" value="1"/>
</dbReference>
<keyword evidence="2 4" id="KW-0521">NADP</keyword>
<dbReference type="UniPathway" id="UPA00098">
    <property type="reaction ID" value="UER00361"/>
</dbReference>
<keyword evidence="3 4" id="KW-0560">Oxidoreductase</keyword>
<comment type="caution">
    <text evidence="9">The sequence shown here is derived from an EMBL/GenBank/DDBJ whole genome shotgun (WGS) entry which is preliminary data.</text>
</comment>
<gene>
    <name evidence="4" type="primary">proC</name>
    <name evidence="9" type="ORF">DBW71_02060</name>
</gene>
<keyword evidence="4" id="KW-0641">Proline biosynthesis</keyword>
<dbReference type="PIRSF" id="PIRSF000193">
    <property type="entry name" value="Pyrrol-5-carb_rd"/>
    <property type="match status" value="1"/>
</dbReference>
<dbReference type="InterPro" id="IPR008927">
    <property type="entry name" value="6-PGluconate_DH-like_C_sf"/>
</dbReference>
<feature type="domain" description="Pyrroline-5-carboxylate reductase catalytic N-terminal" evidence="7">
    <location>
        <begin position="8"/>
        <end position="101"/>
    </location>
</feature>
<accession>A0A368DPV7</accession>
<evidence type="ECO:0000256" key="5">
    <source>
        <dbReference type="NCBIfam" id="TIGR00112"/>
    </source>
</evidence>
<dbReference type="Gene3D" id="1.10.3730.10">
    <property type="entry name" value="ProC C-terminal domain-like"/>
    <property type="match status" value="1"/>
</dbReference>
<dbReference type="PANTHER" id="PTHR11645">
    <property type="entry name" value="PYRROLINE-5-CARBOXYLATE REDUCTASE"/>
    <property type="match status" value="1"/>
</dbReference>
<comment type="function">
    <text evidence="4">Catalyzes the reduction of 1-pyrroline-5-carboxylate (PCA) to L-proline.</text>
</comment>
<evidence type="ECO:0000313" key="10">
    <source>
        <dbReference type="Proteomes" id="UP000253570"/>
    </source>
</evidence>
<dbReference type="InterPro" id="IPR036291">
    <property type="entry name" value="NAD(P)-bd_dom_sf"/>
</dbReference>
<evidence type="ECO:0000256" key="1">
    <source>
        <dbReference type="ARBA" id="ARBA00005525"/>
    </source>
</evidence>
<keyword evidence="4" id="KW-0963">Cytoplasm</keyword>
<dbReference type="FunFam" id="1.10.3730.10:FF:000001">
    <property type="entry name" value="Pyrroline-5-carboxylate reductase"/>
    <property type="match status" value="1"/>
</dbReference>
<dbReference type="HAMAP" id="MF_01925">
    <property type="entry name" value="P5C_reductase"/>
    <property type="match status" value="1"/>
</dbReference>
<dbReference type="PANTHER" id="PTHR11645:SF0">
    <property type="entry name" value="PYRROLINE-5-CARBOXYLATE REDUCTASE 3"/>
    <property type="match status" value="1"/>
</dbReference>
<dbReference type="Pfam" id="PF14748">
    <property type="entry name" value="P5CR_dimer"/>
    <property type="match status" value="1"/>
</dbReference>
<dbReference type="Pfam" id="PF03807">
    <property type="entry name" value="F420_oxidored"/>
    <property type="match status" value="1"/>
</dbReference>
<reference evidence="9 10" key="1">
    <citation type="journal article" date="2018" name="Microbiome">
        <title>Fine metagenomic profile of the Mediterranean stratified and mixed water columns revealed by assembly and recruitment.</title>
        <authorList>
            <person name="Haro-Moreno J.M."/>
            <person name="Lopez-Perez M."/>
            <person name="De La Torre J.R."/>
            <person name="Picazo A."/>
            <person name="Camacho A."/>
            <person name="Rodriguez-Valera F."/>
        </authorList>
    </citation>
    <scope>NUCLEOTIDE SEQUENCE [LARGE SCALE GENOMIC DNA]</scope>
    <source>
        <strain evidence="9">MED-G57</strain>
    </source>
</reference>